<gene>
    <name evidence="6" type="ORF">QVD17_08005</name>
</gene>
<dbReference type="GO" id="GO:0003680">
    <property type="term" value="F:minor groove of adenine-thymine-rich DNA binding"/>
    <property type="evidence" value="ECO:0007669"/>
    <property type="project" value="InterPro"/>
</dbReference>
<name>A0AAD8L5C1_TARER</name>
<keyword evidence="2" id="KW-0238">DNA-binding</keyword>
<dbReference type="GO" id="GO:0003700">
    <property type="term" value="F:DNA-binding transcription factor activity"/>
    <property type="evidence" value="ECO:0007669"/>
    <property type="project" value="TreeGrafter"/>
</dbReference>
<dbReference type="Pfam" id="PF03479">
    <property type="entry name" value="PCC"/>
    <property type="match status" value="1"/>
</dbReference>
<accession>A0AAD8L5C1</accession>
<dbReference type="PANTHER" id="PTHR31100">
    <property type="entry name" value="AT-HOOK MOTIF NUCLEAR-LOCALIZED PROTEIN 15"/>
    <property type="match status" value="1"/>
</dbReference>
<evidence type="ECO:0000313" key="6">
    <source>
        <dbReference type="EMBL" id="KAK1431545.1"/>
    </source>
</evidence>
<evidence type="ECO:0000256" key="1">
    <source>
        <dbReference type="ARBA" id="ARBA00023015"/>
    </source>
</evidence>
<dbReference type="EMBL" id="JAUHHV010000002">
    <property type="protein sequence ID" value="KAK1431545.1"/>
    <property type="molecule type" value="Genomic_DNA"/>
</dbReference>
<feature type="domain" description="PPC" evidence="5">
    <location>
        <begin position="59"/>
        <end position="198"/>
    </location>
</feature>
<dbReference type="PANTHER" id="PTHR31100:SF51">
    <property type="entry name" value="AT-HOOK MOTIF NUCLEAR-LOCALIZED PROTEIN 29"/>
    <property type="match status" value="1"/>
</dbReference>
<reference evidence="6" key="1">
    <citation type="journal article" date="2023" name="bioRxiv">
        <title>Improved chromosome-level genome assembly for marigold (Tagetes erecta).</title>
        <authorList>
            <person name="Jiang F."/>
            <person name="Yuan L."/>
            <person name="Wang S."/>
            <person name="Wang H."/>
            <person name="Xu D."/>
            <person name="Wang A."/>
            <person name="Fan W."/>
        </authorList>
    </citation>
    <scope>NUCLEOTIDE SEQUENCE</scope>
    <source>
        <strain evidence="6">WSJ</strain>
        <tissue evidence="6">Leaf</tissue>
    </source>
</reference>
<feature type="compositionally biased region" description="Polar residues" evidence="4">
    <location>
        <begin position="204"/>
        <end position="213"/>
    </location>
</feature>
<dbReference type="GO" id="GO:0005634">
    <property type="term" value="C:nucleus"/>
    <property type="evidence" value="ECO:0007669"/>
    <property type="project" value="TreeGrafter"/>
</dbReference>
<dbReference type="SUPFAM" id="SSF117856">
    <property type="entry name" value="AF0104/ALDC/Ptd012-like"/>
    <property type="match status" value="1"/>
</dbReference>
<organism evidence="6 7">
    <name type="scientific">Tagetes erecta</name>
    <name type="common">African marigold</name>
    <dbReference type="NCBI Taxonomy" id="13708"/>
    <lineage>
        <taxon>Eukaryota</taxon>
        <taxon>Viridiplantae</taxon>
        <taxon>Streptophyta</taxon>
        <taxon>Embryophyta</taxon>
        <taxon>Tracheophyta</taxon>
        <taxon>Spermatophyta</taxon>
        <taxon>Magnoliopsida</taxon>
        <taxon>eudicotyledons</taxon>
        <taxon>Gunneridae</taxon>
        <taxon>Pentapetalae</taxon>
        <taxon>asterids</taxon>
        <taxon>campanulids</taxon>
        <taxon>Asterales</taxon>
        <taxon>Asteraceae</taxon>
        <taxon>Asteroideae</taxon>
        <taxon>Heliantheae alliance</taxon>
        <taxon>Tageteae</taxon>
        <taxon>Tagetes</taxon>
    </lineage>
</organism>
<dbReference type="InterPro" id="IPR005175">
    <property type="entry name" value="PPC_dom"/>
</dbReference>
<sequence length="263" mass="26914">MADNNQQPPPTTTYLHHLLTPPSPEKPDTAGGPIRRSRGRPPGSKNKPKPPLIITREAPNSLRSHIFEITAGADIIETLYTFARRRGRGLSILSGTGVVSDVTLRQPMDGLKTPVTVHGRFEIINLSGTVLPAPAPENASGLSVFVSGGEGEVVGGVPAGPLVGLSSVVVVAVSFANAVFERLPVDDDDDDDGGGDGGQGDGQPTVSQCSEVTSGGGGGVNVFNTAAAAAVVAGKNDGDGGGGGEYHFSGDVMGWGSNSRRHY</sequence>
<dbReference type="InterPro" id="IPR014476">
    <property type="entry name" value="AHL15-29"/>
</dbReference>
<evidence type="ECO:0000259" key="5">
    <source>
        <dbReference type="PROSITE" id="PS51742"/>
    </source>
</evidence>
<dbReference type="CDD" id="cd11378">
    <property type="entry name" value="DUF296"/>
    <property type="match status" value="1"/>
</dbReference>
<dbReference type="AlphaFoldDB" id="A0AAD8L5C1"/>
<dbReference type="GO" id="GO:0010228">
    <property type="term" value="P:vegetative to reproductive phase transition of meristem"/>
    <property type="evidence" value="ECO:0007669"/>
    <property type="project" value="TreeGrafter"/>
</dbReference>
<evidence type="ECO:0000256" key="3">
    <source>
        <dbReference type="ARBA" id="ARBA00023163"/>
    </source>
</evidence>
<protein>
    <recommendedName>
        <fullName evidence="5">PPC domain-containing protein</fullName>
    </recommendedName>
</protein>
<evidence type="ECO:0000256" key="2">
    <source>
        <dbReference type="ARBA" id="ARBA00023125"/>
    </source>
</evidence>
<keyword evidence="3" id="KW-0804">Transcription</keyword>
<dbReference type="Proteomes" id="UP001229421">
    <property type="component" value="Unassembled WGS sequence"/>
</dbReference>
<feature type="region of interest" description="Disordered" evidence="4">
    <location>
        <begin position="184"/>
        <end position="214"/>
    </location>
</feature>
<comment type="caution">
    <text evidence="6">The sequence shown here is derived from an EMBL/GenBank/DDBJ whole genome shotgun (WGS) entry which is preliminary data.</text>
</comment>
<proteinExistence type="predicted"/>
<keyword evidence="7" id="KW-1185">Reference proteome</keyword>
<feature type="region of interest" description="Disordered" evidence="4">
    <location>
        <begin position="1"/>
        <end position="53"/>
    </location>
</feature>
<keyword evidence="1" id="KW-0805">Transcription regulation</keyword>
<evidence type="ECO:0000313" key="7">
    <source>
        <dbReference type="Proteomes" id="UP001229421"/>
    </source>
</evidence>
<dbReference type="Gene3D" id="3.30.1330.80">
    <property type="entry name" value="Hypothetical protein, similar to alpha- acetolactate decarboxylase, domain 2"/>
    <property type="match status" value="1"/>
</dbReference>
<evidence type="ECO:0000256" key="4">
    <source>
        <dbReference type="SAM" id="MobiDB-lite"/>
    </source>
</evidence>
<dbReference type="PROSITE" id="PS51742">
    <property type="entry name" value="PPC"/>
    <property type="match status" value="1"/>
</dbReference>